<reference evidence="2" key="1">
    <citation type="submission" date="2021-09" db="EMBL/GenBank/DDBJ databases">
        <title>The genome of Mauremys mutica provides insights into the evolution of semi-aquatic lifestyle.</title>
        <authorList>
            <person name="Gong S."/>
            <person name="Gao Y."/>
        </authorList>
    </citation>
    <scope>NUCLEOTIDE SEQUENCE</scope>
    <source>
        <strain evidence="2">MM-2020</strain>
        <tissue evidence="2">Muscle</tissue>
    </source>
</reference>
<comment type="caution">
    <text evidence="2">The sequence shown here is derived from an EMBL/GenBank/DDBJ whole genome shotgun (WGS) entry which is preliminary data.</text>
</comment>
<feature type="region of interest" description="Disordered" evidence="1">
    <location>
        <begin position="51"/>
        <end position="84"/>
    </location>
</feature>
<dbReference type="EMBL" id="JAHDVG010000483">
    <property type="protein sequence ID" value="KAH1171288.1"/>
    <property type="molecule type" value="Genomic_DNA"/>
</dbReference>
<proteinExistence type="predicted"/>
<evidence type="ECO:0000313" key="2">
    <source>
        <dbReference type="EMBL" id="KAH1171288.1"/>
    </source>
</evidence>
<feature type="compositionally biased region" description="Basic residues" evidence="1">
    <location>
        <begin position="1"/>
        <end position="13"/>
    </location>
</feature>
<sequence>MKGRRKRAGKRRGGGSGGEVELAAAGDSGSLRLLGTGSAQRVRAERLQLNGAQRRFLQQPGRPEPSASREPQLQLVSRPPPPLPVERRRLQLFGKLSRLPDARVSVFSFKSSLCSLGVLIAVW</sequence>
<name>A0A9D3X291_9SAUR</name>
<protein>
    <submittedName>
        <fullName evidence="2">Uncharacterized protein</fullName>
    </submittedName>
</protein>
<organism evidence="2 3">
    <name type="scientific">Mauremys mutica</name>
    <name type="common">yellowpond turtle</name>
    <dbReference type="NCBI Taxonomy" id="74926"/>
    <lineage>
        <taxon>Eukaryota</taxon>
        <taxon>Metazoa</taxon>
        <taxon>Chordata</taxon>
        <taxon>Craniata</taxon>
        <taxon>Vertebrata</taxon>
        <taxon>Euteleostomi</taxon>
        <taxon>Archelosauria</taxon>
        <taxon>Testudinata</taxon>
        <taxon>Testudines</taxon>
        <taxon>Cryptodira</taxon>
        <taxon>Durocryptodira</taxon>
        <taxon>Testudinoidea</taxon>
        <taxon>Geoemydidae</taxon>
        <taxon>Geoemydinae</taxon>
        <taxon>Mauremys</taxon>
    </lineage>
</organism>
<dbReference type="Proteomes" id="UP000827986">
    <property type="component" value="Unassembled WGS sequence"/>
</dbReference>
<evidence type="ECO:0000313" key="3">
    <source>
        <dbReference type="Proteomes" id="UP000827986"/>
    </source>
</evidence>
<accession>A0A9D3X291</accession>
<dbReference type="AlphaFoldDB" id="A0A9D3X291"/>
<feature type="region of interest" description="Disordered" evidence="1">
    <location>
        <begin position="1"/>
        <end position="23"/>
    </location>
</feature>
<gene>
    <name evidence="2" type="ORF">KIL84_006906</name>
</gene>
<evidence type="ECO:0000256" key="1">
    <source>
        <dbReference type="SAM" id="MobiDB-lite"/>
    </source>
</evidence>
<keyword evidence="3" id="KW-1185">Reference proteome</keyword>